<reference evidence="1" key="1">
    <citation type="submission" date="2022-05" db="EMBL/GenBank/DDBJ databases">
        <title>Chromosome-level genome of Chaenocephalus aceratus.</title>
        <authorList>
            <person name="Park H."/>
        </authorList>
    </citation>
    <scope>NUCLEOTIDE SEQUENCE</scope>
    <source>
        <strain evidence="1">KU_202001</strain>
    </source>
</reference>
<protein>
    <submittedName>
        <fullName evidence="1">Uncharacterized protein</fullName>
    </submittedName>
</protein>
<proteinExistence type="predicted"/>
<gene>
    <name evidence="1" type="ORF">KUCAC02_001420</name>
</gene>
<evidence type="ECO:0000313" key="1">
    <source>
        <dbReference type="EMBL" id="KAI4829747.1"/>
    </source>
</evidence>
<organism evidence="1 2">
    <name type="scientific">Chaenocephalus aceratus</name>
    <name type="common">Blackfin icefish</name>
    <name type="synonym">Chaenichthys aceratus</name>
    <dbReference type="NCBI Taxonomy" id="36190"/>
    <lineage>
        <taxon>Eukaryota</taxon>
        <taxon>Metazoa</taxon>
        <taxon>Chordata</taxon>
        <taxon>Craniata</taxon>
        <taxon>Vertebrata</taxon>
        <taxon>Euteleostomi</taxon>
        <taxon>Actinopterygii</taxon>
        <taxon>Neopterygii</taxon>
        <taxon>Teleostei</taxon>
        <taxon>Neoteleostei</taxon>
        <taxon>Acanthomorphata</taxon>
        <taxon>Eupercaria</taxon>
        <taxon>Perciformes</taxon>
        <taxon>Notothenioidei</taxon>
        <taxon>Channichthyidae</taxon>
        <taxon>Chaenocephalus</taxon>
    </lineage>
</organism>
<evidence type="ECO:0000313" key="2">
    <source>
        <dbReference type="Proteomes" id="UP001057452"/>
    </source>
</evidence>
<dbReference type="Proteomes" id="UP001057452">
    <property type="component" value="Chromosome 3"/>
</dbReference>
<name>A0ACB9XQM1_CHAAC</name>
<keyword evidence="2" id="KW-1185">Reference proteome</keyword>
<sequence>MQCSWKAVILLALASIAIQYTAIRTLTSKPFQLCPLPSPQNCGLGARRQNLPLSGVQGAMTTLSFPSMPHDKTFVTFL</sequence>
<comment type="caution">
    <text evidence="1">The sequence shown here is derived from an EMBL/GenBank/DDBJ whole genome shotgun (WGS) entry which is preliminary data.</text>
</comment>
<accession>A0ACB9XQM1</accession>
<dbReference type="EMBL" id="CM043787">
    <property type="protein sequence ID" value="KAI4829747.1"/>
    <property type="molecule type" value="Genomic_DNA"/>
</dbReference>